<evidence type="ECO:0000259" key="2">
    <source>
        <dbReference type="Pfam" id="PF13672"/>
    </source>
</evidence>
<organism evidence="3 4">
    <name type="scientific">Pseudonocardia parietis</name>
    <dbReference type="NCBI Taxonomy" id="570936"/>
    <lineage>
        <taxon>Bacteria</taxon>
        <taxon>Bacillati</taxon>
        <taxon>Actinomycetota</taxon>
        <taxon>Actinomycetes</taxon>
        <taxon>Pseudonocardiales</taxon>
        <taxon>Pseudonocardiaceae</taxon>
        <taxon>Pseudonocardia</taxon>
    </lineage>
</organism>
<reference evidence="3 4" key="1">
    <citation type="submission" date="2021-03" db="EMBL/GenBank/DDBJ databases">
        <title>Sequencing the genomes of 1000 actinobacteria strains.</title>
        <authorList>
            <person name="Klenk H.-P."/>
        </authorList>
    </citation>
    <scope>NUCLEOTIDE SEQUENCE [LARGE SCALE GENOMIC DNA]</scope>
    <source>
        <strain evidence="3 4">DSM 45256</strain>
    </source>
</reference>
<sequence>MTTHGASLPGGPGPGQDRWTATPNGLIVLDGATAVAPGVPPAEEYVDALLDALRSRLRSGAGLRAVIADAIEAVSAKLDLSPGAGPSSTVALLRWTDSTVDAAVLGDSSVVLGTRHGQQIRLCDDRLESIAPGQRQHYRERLQHGSGYDDAHRQLLTDLQRNELRARNRDDGYWIAEATGEAGHHAILDQFDIADLEWAALATDGAQRTIDHLGTPWSDVAAKDGAELQVLLQHLHRWEAEQDPNGQHLPRAKRHDDKTVTTWTLNTR</sequence>
<protein>
    <recommendedName>
        <fullName evidence="2">PPM-type phosphatase domain-containing protein</fullName>
    </recommendedName>
</protein>
<dbReference type="EMBL" id="JAGINU010000001">
    <property type="protein sequence ID" value="MBP2369718.1"/>
    <property type="molecule type" value="Genomic_DNA"/>
</dbReference>
<dbReference type="Proteomes" id="UP001519295">
    <property type="component" value="Unassembled WGS sequence"/>
</dbReference>
<evidence type="ECO:0000256" key="1">
    <source>
        <dbReference type="SAM" id="MobiDB-lite"/>
    </source>
</evidence>
<dbReference type="Gene3D" id="3.60.40.10">
    <property type="entry name" value="PPM-type phosphatase domain"/>
    <property type="match status" value="1"/>
</dbReference>
<dbReference type="InterPro" id="IPR036457">
    <property type="entry name" value="PPM-type-like_dom_sf"/>
</dbReference>
<comment type="caution">
    <text evidence="3">The sequence shown here is derived from an EMBL/GenBank/DDBJ whole genome shotgun (WGS) entry which is preliminary data.</text>
</comment>
<dbReference type="Pfam" id="PF13672">
    <property type="entry name" value="PP2C_2"/>
    <property type="match status" value="1"/>
</dbReference>
<evidence type="ECO:0000313" key="4">
    <source>
        <dbReference type="Proteomes" id="UP001519295"/>
    </source>
</evidence>
<dbReference type="SUPFAM" id="SSF81606">
    <property type="entry name" value="PP2C-like"/>
    <property type="match status" value="1"/>
</dbReference>
<keyword evidence="4" id="KW-1185">Reference proteome</keyword>
<accession>A0ABS4W0I8</accession>
<feature type="domain" description="PPM-type phosphatase" evidence="2">
    <location>
        <begin position="14"/>
        <end position="127"/>
    </location>
</feature>
<feature type="region of interest" description="Disordered" evidence="1">
    <location>
        <begin position="1"/>
        <end position="22"/>
    </location>
</feature>
<evidence type="ECO:0000313" key="3">
    <source>
        <dbReference type="EMBL" id="MBP2369718.1"/>
    </source>
</evidence>
<proteinExistence type="predicted"/>
<dbReference type="RefSeq" id="WP_210032167.1">
    <property type="nucleotide sequence ID" value="NZ_JAGINU010000001.1"/>
</dbReference>
<name>A0ABS4W0I8_9PSEU</name>
<gene>
    <name evidence="3" type="ORF">JOF36_005414</name>
</gene>
<dbReference type="InterPro" id="IPR001932">
    <property type="entry name" value="PPM-type_phosphatase-like_dom"/>
</dbReference>
<feature type="region of interest" description="Disordered" evidence="1">
    <location>
        <begin position="241"/>
        <end position="268"/>
    </location>
</feature>